<name>A0AAD1XBM1_EUPCR</name>
<dbReference type="Proteomes" id="UP001295684">
    <property type="component" value="Unassembled WGS sequence"/>
</dbReference>
<evidence type="ECO:0000313" key="3">
    <source>
        <dbReference type="EMBL" id="CAI2364996.1"/>
    </source>
</evidence>
<feature type="region of interest" description="Disordered" evidence="2">
    <location>
        <begin position="321"/>
        <end position="343"/>
    </location>
</feature>
<feature type="coiled-coil region" evidence="1">
    <location>
        <begin position="66"/>
        <end position="119"/>
    </location>
</feature>
<protein>
    <submittedName>
        <fullName evidence="3">Uncharacterized protein</fullName>
    </submittedName>
</protein>
<keyword evidence="4" id="KW-1185">Reference proteome</keyword>
<dbReference type="AlphaFoldDB" id="A0AAD1XBM1"/>
<keyword evidence="1" id="KW-0175">Coiled coil</keyword>
<feature type="region of interest" description="Disordered" evidence="2">
    <location>
        <begin position="140"/>
        <end position="179"/>
    </location>
</feature>
<accession>A0AAD1XBM1</accession>
<feature type="region of interest" description="Disordered" evidence="2">
    <location>
        <begin position="356"/>
        <end position="381"/>
    </location>
</feature>
<gene>
    <name evidence="3" type="ORF">ECRASSUSDP1_LOCUS6346</name>
</gene>
<feature type="compositionally biased region" description="Basic and acidic residues" evidence="2">
    <location>
        <begin position="8"/>
        <end position="24"/>
    </location>
</feature>
<feature type="compositionally biased region" description="Basic and acidic residues" evidence="2">
    <location>
        <begin position="328"/>
        <end position="341"/>
    </location>
</feature>
<dbReference type="EMBL" id="CAMPGE010006151">
    <property type="protein sequence ID" value="CAI2364996.1"/>
    <property type="molecule type" value="Genomic_DNA"/>
</dbReference>
<comment type="caution">
    <text evidence="3">The sequence shown here is derived from an EMBL/GenBank/DDBJ whole genome shotgun (WGS) entry which is preliminary data.</text>
</comment>
<feature type="compositionally biased region" description="Polar residues" evidence="2">
    <location>
        <begin position="358"/>
        <end position="368"/>
    </location>
</feature>
<evidence type="ECO:0000313" key="4">
    <source>
        <dbReference type="Proteomes" id="UP001295684"/>
    </source>
</evidence>
<reference evidence="3" key="1">
    <citation type="submission" date="2023-07" db="EMBL/GenBank/DDBJ databases">
        <authorList>
            <consortium name="AG Swart"/>
            <person name="Singh M."/>
            <person name="Singh A."/>
            <person name="Seah K."/>
            <person name="Emmerich C."/>
        </authorList>
    </citation>
    <scope>NUCLEOTIDE SEQUENCE</scope>
    <source>
        <strain evidence="3">DP1</strain>
    </source>
</reference>
<proteinExistence type="predicted"/>
<evidence type="ECO:0000256" key="2">
    <source>
        <dbReference type="SAM" id="MobiDB-lite"/>
    </source>
</evidence>
<feature type="compositionally biased region" description="Basic and acidic residues" evidence="2">
    <location>
        <begin position="157"/>
        <end position="169"/>
    </location>
</feature>
<evidence type="ECO:0000256" key="1">
    <source>
        <dbReference type="SAM" id="Coils"/>
    </source>
</evidence>
<organism evidence="3 4">
    <name type="scientific">Euplotes crassus</name>
    <dbReference type="NCBI Taxonomy" id="5936"/>
    <lineage>
        <taxon>Eukaryota</taxon>
        <taxon>Sar</taxon>
        <taxon>Alveolata</taxon>
        <taxon>Ciliophora</taxon>
        <taxon>Intramacronucleata</taxon>
        <taxon>Spirotrichea</taxon>
        <taxon>Hypotrichia</taxon>
        <taxon>Euplotida</taxon>
        <taxon>Euplotidae</taxon>
        <taxon>Moneuplotes</taxon>
    </lineage>
</organism>
<feature type="region of interest" description="Disordered" evidence="2">
    <location>
        <begin position="1"/>
        <end position="24"/>
    </location>
</feature>
<sequence>MGDNPFNLHKENMRYPPRRYEDQKRDVYYSYEDYDQDQFSDKKKKDTSSCKNQCQKCCTKNNRKFHSQYKNEIKELKLELNKLAKKIKTMSGKSPDREFAKIKKENEKLTKKLDEKDHLILKLSKDNANLIKSVAKLKQYQTSSANSSTDHTNLEGSKYEKPKAVDIDPRGSSPVKTKNFQKDKISTDHEDEYLKTGKLEEIVSSKSENRNKANSPYKSIKNRVSIERNFKEDRDAASNNLPPKRNNSLAFIRPAKNIDSDIHYYCSTAEKNKKNSFRKSFLEVGVRKSKNFLNEDYQEKPLTQKNKIFYEKETCLTSAKKPKYRSKRANDVQKPEAEGKQRSSFYDNKISFRGINPTIDTTPNVKSSQYKKGKRQSMEPNVERQRYASSLLMSEQKQNCNKILESQDIFNLRNSKVMDAGYSDVKQNYKICSLEKKRNQRKQWKKRS</sequence>
<feature type="compositionally biased region" description="Polar residues" evidence="2">
    <location>
        <begin position="140"/>
        <end position="155"/>
    </location>
</feature>